<evidence type="ECO:0000313" key="3">
    <source>
        <dbReference type="Proteomes" id="UP001140949"/>
    </source>
</evidence>
<evidence type="ECO:0000313" key="1">
    <source>
        <dbReference type="EMBL" id="KAJ6802198.1"/>
    </source>
</evidence>
<reference evidence="2" key="2">
    <citation type="submission" date="2023-04" db="EMBL/GenBank/DDBJ databases">
        <authorList>
            <person name="Bruccoleri R.E."/>
            <person name="Oakeley E.J."/>
            <person name="Faust A.-M."/>
            <person name="Dessus-Babus S."/>
            <person name="Altorfer M."/>
            <person name="Burckhardt D."/>
            <person name="Oertli M."/>
            <person name="Naumann U."/>
            <person name="Petersen F."/>
            <person name="Wong J."/>
        </authorList>
    </citation>
    <scope>NUCLEOTIDE SEQUENCE</scope>
    <source>
        <strain evidence="2">GSM-AAB239-AS_SAM_17_03QT</strain>
        <tissue evidence="2">Leaf</tissue>
    </source>
</reference>
<dbReference type="EMBL" id="JANAVB010035420">
    <property type="protein sequence ID" value="KAJ6805343.1"/>
    <property type="molecule type" value="Genomic_DNA"/>
</dbReference>
<evidence type="ECO:0000313" key="2">
    <source>
        <dbReference type="EMBL" id="KAJ6805343.1"/>
    </source>
</evidence>
<organism evidence="2 3">
    <name type="scientific">Iris pallida</name>
    <name type="common">Sweet iris</name>
    <dbReference type="NCBI Taxonomy" id="29817"/>
    <lineage>
        <taxon>Eukaryota</taxon>
        <taxon>Viridiplantae</taxon>
        <taxon>Streptophyta</taxon>
        <taxon>Embryophyta</taxon>
        <taxon>Tracheophyta</taxon>
        <taxon>Spermatophyta</taxon>
        <taxon>Magnoliopsida</taxon>
        <taxon>Liliopsida</taxon>
        <taxon>Asparagales</taxon>
        <taxon>Iridaceae</taxon>
        <taxon>Iridoideae</taxon>
        <taxon>Irideae</taxon>
        <taxon>Iris</taxon>
    </lineage>
</organism>
<gene>
    <name evidence="2" type="ORF">M6B38_179405</name>
    <name evidence="1" type="ORF">M6B38_194035</name>
</gene>
<dbReference type="Proteomes" id="UP001140949">
    <property type="component" value="Unassembled WGS sequence"/>
</dbReference>
<name>A0AAX6EMS9_IRIPA</name>
<keyword evidence="3" id="KW-1185">Reference proteome</keyword>
<proteinExistence type="predicted"/>
<reference evidence="2" key="1">
    <citation type="journal article" date="2023" name="GigaByte">
        <title>Genome assembly of the bearded iris, Iris pallida Lam.</title>
        <authorList>
            <person name="Bruccoleri R.E."/>
            <person name="Oakeley E.J."/>
            <person name="Faust A.M.E."/>
            <person name="Altorfer M."/>
            <person name="Dessus-Babus S."/>
            <person name="Burckhardt D."/>
            <person name="Oertli M."/>
            <person name="Naumann U."/>
            <person name="Petersen F."/>
            <person name="Wong J."/>
        </authorList>
    </citation>
    <scope>NUCLEOTIDE SEQUENCE</scope>
    <source>
        <strain evidence="2">GSM-AAB239-AS_SAM_17_03QT</strain>
    </source>
</reference>
<dbReference type="AlphaFoldDB" id="A0AAX6EMS9"/>
<dbReference type="EMBL" id="JANAVB010037418">
    <property type="protein sequence ID" value="KAJ6802198.1"/>
    <property type="molecule type" value="Genomic_DNA"/>
</dbReference>
<accession>A0AAX6EMS9</accession>
<sequence>MEGARFSQASQIASLIKAVMSTYRNEKLQVREQHEGSSIEKDHLLKEEETTKWVQNRKDKTIEKVPRTVQLFKITSQGSQ</sequence>
<comment type="caution">
    <text evidence="2">The sequence shown here is derived from an EMBL/GenBank/DDBJ whole genome shotgun (WGS) entry which is preliminary data.</text>
</comment>
<protein>
    <submittedName>
        <fullName evidence="2">Ferredoxin--NADP reductase, root isozyme, chloroplastic-like</fullName>
    </submittedName>
</protein>